<dbReference type="PROSITE" id="PS00012">
    <property type="entry name" value="PHOSPHOPANTETHEINE"/>
    <property type="match status" value="1"/>
</dbReference>
<evidence type="ECO:0000256" key="8">
    <source>
        <dbReference type="PROSITE-ProRule" id="PRU01363"/>
    </source>
</evidence>
<evidence type="ECO:0000256" key="9">
    <source>
        <dbReference type="SAM" id="MobiDB-lite"/>
    </source>
</evidence>
<dbReference type="InterPro" id="IPR036291">
    <property type="entry name" value="NAD(P)-bd_dom_sf"/>
</dbReference>
<dbReference type="SUPFAM" id="SSF53901">
    <property type="entry name" value="Thiolase-like"/>
    <property type="match status" value="1"/>
</dbReference>
<dbReference type="Gene3D" id="1.10.1200.10">
    <property type="entry name" value="ACP-like"/>
    <property type="match status" value="1"/>
</dbReference>
<dbReference type="InterPro" id="IPR057326">
    <property type="entry name" value="KR_dom"/>
</dbReference>
<dbReference type="InterPro" id="IPR013968">
    <property type="entry name" value="PKS_KR"/>
</dbReference>
<dbReference type="GO" id="GO:0004315">
    <property type="term" value="F:3-oxoacyl-[acyl-carrier-protein] synthase activity"/>
    <property type="evidence" value="ECO:0007669"/>
    <property type="project" value="InterPro"/>
</dbReference>
<proteinExistence type="predicted"/>
<dbReference type="Pfam" id="PF14765">
    <property type="entry name" value="PS-DH"/>
    <property type="match status" value="1"/>
</dbReference>
<dbReference type="SMART" id="SM00825">
    <property type="entry name" value="PKS_KS"/>
    <property type="match status" value="1"/>
</dbReference>
<dbReference type="Gene3D" id="3.40.366.10">
    <property type="entry name" value="Malonyl-Coenzyme A Acyl Carrier Protein, domain 2"/>
    <property type="match status" value="1"/>
</dbReference>
<comment type="caution">
    <text evidence="13">The sequence shown here is derived from an EMBL/GenBank/DDBJ whole genome shotgun (WGS) entry which is preliminary data.</text>
</comment>
<dbReference type="InterPro" id="IPR016036">
    <property type="entry name" value="Malonyl_transacylase_ACP-bd"/>
</dbReference>
<dbReference type="InterPro" id="IPR049552">
    <property type="entry name" value="PKS_DH_N"/>
</dbReference>
<keyword evidence="2" id="KW-0597">Phosphoprotein</keyword>
<dbReference type="PANTHER" id="PTHR43775:SF20">
    <property type="entry name" value="HYBRID PKS-NRPS SYNTHETASE APDA"/>
    <property type="match status" value="1"/>
</dbReference>
<dbReference type="InterPro" id="IPR049551">
    <property type="entry name" value="PKS_DH_C"/>
</dbReference>
<evidence type="ECO:0000259" key="11">
    <source>
        <dbReference type="PROSITE" id="PS52004"/>
    </source>
</evidence>
<dbReference type="GO" id="GO:0016491">
    <property type="term" value="F:oxidoreductase activity"/>
    <property type="evidence" value="ECO:0007669"/>
    <property type="project" value="UniProtKB-KW"/>
</dbReference>
<dbReference type="SUPFAM" id="SSF55048">
    <property type="entry name" value="Probable ACP-binding domain of malonyl-CoA ACP transacylase"/>
    <property type="match status" value="1"/>
</dbReference>
<keyword evidence="5" id="KW-0677">Repeat</keyword>
<dbReference type="InterPro" id="IPR016035">
    <property type="entry name" value="Acyl_Trfase/lysoPLipase"/>
</dbReference>
<feature type="active site" description="Proton donor; for dehydratase activity" evidence="8">
    <location>
        <position position="1203"/>
    </location>
</feature>
<dbReference type="InterPro" id="IPR023213">
    <property type="entry name" value="CAT-like_dom_sf"/>
</dbReference>
<dbReference type="InterPro" id="IPR020807">
    <property type="entry name" value="PKS_DH"/>
</dbReference>
<evidence type="ECO:0000259" key="12">
    <source>
        <dbReference type="PROSITE" id="PS52019"/>
    </source>
</evidence>
<dbReference type="Pfam" id="PF23297">
    <property type="entry name" value="ACP_SdgA_C"/>
    <property type="match status" value="1"/>
</dbReference>
<organism evidence="13 14">
    <name type="scientific">Xylaria hypoxylon</name>
    <dbReference type="NCBI Taxonomy" id="37992"/>
    <lineage>
        <taxon>Eukaryota</taxon>
        <taxon>Fungi</taxon>
        <taxon>Dikarya</taxon>
        <taxon>Ascomycota</taxon>
        <taxon>Pezizomycotina</taxon>
        <taxon>Sordariomycetes</taxon>
        <taxon>Xylariomycetidae</taxon>
        <taxon>Xylariales</taxon>
        <taxon>Xylariaceae</taxon>
        <taxon>Xylaria</taxon>
    </lineage>
</organism>
<dbReference type="Pfam" id="PF00668">
    <property type="entry name" value="Condensation"/>
    <property type="match status" value="1"/>
</dbReference>
<evidence type="ECO:0000256" key="3">
    <source>
        <dbReference type="ARBA" id="ARBA00022598"/>
    </source>
</evidence>
<dbReference type="InterPro" id="IPR032821">
    <property type="entry name" value="PKS_assoc"/>
</dbReference>
<dbReference type="STRING" id="37992.A0A4Z0YI67"/>
<keyword evidence="6" id="KW-0560">Oxidoreductase</keyword>
<dbReference type="Gene3D" id="3.40.50.150">
    <property type="entry name" value="Vaccinia Virus protein VP39"/>
    <property type="match status" value="1"/>
</dbReference>
<evidence type="ECO:0000259" key="10">
    <source>
        <dbReference type="PROSITE" id="PS50075"/>
    </source>
</evidence>
<dbReference type="InterPro" id="IPR042104">
    <property type="entry name" value="PKS_dehydratase_sf"/>
</dbReference>
<feature type="active site" description="Proton acceptor; for dehydratase activity" evidence="8">
    <location>
        <position position="971"/>
    </location>
</feature>
<feature type="domain" description="Carrier" evidence="10">
    <location>
        <begin position="2326"/>
        <end position="2404"/>
    </location>
</feature>
<dbReference type="SUPFAM" id="SSF52151">
    <property type="entry name" value="FabD/lysophospholipase-like"/>
    <property type="match status" value="1"/>
</dbReference>
<feature type="domain" description="Ketosynthase family 3 (KS3)" evidence="11">
    <location>
        <begin position="5"/>
        <end position="436"/>
    </location>
</feature>
<dbReference type="GO" id="GO:0004312">
    <property type="term" value="F:fatty acid synthase activity"/>
    <property type="evidence" value="ECO:0007669"/>
    <property type="project" value="TreeGrafter"/>
</dbReference>
<dbReference type="CDD" id="cd00833">
    <property type="entry name" value="PKS"/>
    <property type="match status" value="1"/>
</dbReference>
<dbReference type="SUPFAM" id="SSF52777">
    <property type="entry name" value="CoA-dependent acyltransferases"/>
    <property type="match status" value="2"/>
</dbReference>
<dbReference type="PROSITE" id="PS52019">
    <property type="entry name" value="PKS_MFAS_DH"/>
    <property type="match status" value="1"/>
</dbReference>
<dbReference type="GO" id="GO:0044550">
    <property type="term" value="P:secondary metabolite biosynthetic process"/>
    <property type="evidence" value="ECO:0007669"/>
    <property type="project" value="TreeGrafter"/>
</dbReference>
<dbReference type="SMART" id="SM00827">
    <property type="entry name" value="PKS_AT"/>
    <property type="match status" value="1"/>
</dbReference>
<gene>
    <name evidence="13" type="ORF">E0Z10_g4733</name>
</gene>
<dbReference type="SMART" id="SM00823">
    <property type="entry name" value="PKS_PP"/>
    <property type="match status" value="1"/>
</dbReference>
<evidence type="ECO:0000256" key="6">
    <source>
        <dbReference type="ARBA" id="ARBA00023002"/>
    </source>
</evidence>
<dbReference type="SUPFAM" id="SSF53335">
    <property type="entry name" value="S-adenosyl-L-methionine-dependent methyltransferases"/>
    <property type="match status" value="1"/>
</dbReference>
<dbReference type="Pfam" id="PF16197">
    <property type="entry name" value="KAsynt_C_assoc"/>
    <property type="match status" value="1"/>
</dbReference>
<dbReference type="Pfam" id="PF00698">
    <property type="entry name" value="Acyl_transf_1"/>
    <property type="match status" value="1"/>
</dbReference>
<dbReference type="GO" id="GO:0016874">
    <property type="term" value="F:ligase activity"/>
    <property type="evidence" value="ECO:0007669"/>
    <property type="project" value="UniProtKB-KW"/>
</dbReference>
<evidence type="ECO:0000256" key="7">
    <source>
        <dbReference type="ARBA" id="ARBA00023268"/>
    </source>
</evidence>
<feature type="compositionally biased region" description="Basic and acidic residues" evidence="9">
    <location>
        <begin position="2432"/>
        <end position="2442"/>
    </location>
</feature>
<feature type="domain" description="PKS/mFAS DH" evidence="12">
    <location>
        <begin position="939"/>
        <end position="1303"/>
    </location>
</feature>
<dbReference type="InterPro" id="IPR018201">
    <property type="entry name" value="Ketoacyl_synth_AS"/>
</dbReference>
<dbReference type="InterPro" id="IPR006162">
    <property type="entry name" value="Ppantetheine_attach_site"/>
</dbReference>
<evidence type="ECO:0000313" key="14">
    <source>
        <dbReference type="Proteomes" id="UP000297716"/>
    </source>
</evidence>
<dbReference type="Gene3D" id="3.40.47.10">
    <property type="match status" value="1"/>
</dbReference>
<dbReference type="PROSITE" id="PS50075">
    <property type="entry name" value="CARRIER"/>
    <property type="match status" value="1"/>
</dbReference>
<evidence type="ECO:0000256" key="1">
    <source>
        <dbReference type="ARBA" id="ARBA00022450"/>
    </source>
</evidence>
<feature type="region of interest" description="N-terminal hotdog fold" evidence="8">
    <location>
        <begin position="939"/>
        <end position="1104"/>
    </location>
</feature>
<dbReference type="Gene3D" id="3.30.559.30">
    <property type="entry name" value="Nonribosomal peptide synthetase, condensation domain"/>
    <property type="match status" value="1"/>
</dbReference>
<evidence type="ECO:0000256" key="5">
    <source>
        <dbReference type="ARBA" id="ARBA00022737"/>
    </source>
</evidence>
<dbReference type="Pfam" id="PF08659">
    <property type="entry name" value="KR"/>
    <property type="match status" value="1"/>
</dbReference>
<protein>
    <submittedName>
        <fullName evidence="13">Uncharacterized protein</fullName>
    </submittedName>
</protein>
<keyword evidence="7" id="KW-0511">Multifunctional enzyme</keyword>
<dbReference type="CDD" id="cd02440">
    <property type="entry name" value="AdoMet_MTases"/>
    <property type="match status" value="1"/>
</dbReference>
<dbReference type="InterPro" id="IPR009081">
    <property type="entry name" value="PP-bd_ACP"/>
</dbReference>
<name>A0A4Z0YI67_9PEZI</name>
<dbReference type="InterPro" id="IPR029063">
    <property type="entry name" value="SAM-dependent_MTases_sf"/>
</dbReference>
<dbReference type="Gene3D" id="3.30.559.10">
    <property type="entry name" value="Chloramphenicol acetyltransferase-like domain"/>
    <property type="match status" value="1"/>
</dbReference>
<dbReference type="GO" id="GO:0031177">
    <property type="term" value="F:phosphopantetheine binding"/>
    <property type="evidence" value="ECO:0007669"/>
    <property type="project" value="InterPro"/>
</dbReference>
<feature type="region of interest" description="C-terminal hotdog fold" evidence="8">
    <location>
        <begin position="1127"/>
        <end position="1303"/>
    </location>
</feature>
<dbReference type="Proteomes" id="UP000297716">
    <property type="component" value="Unassembled WGS sequence"/>
</dbReference>
<keyword evidence="14" id="KW-1185">Reference proteome</keyword>
<dbReference type="OrthoDB" id="329835at2759"/>
<reference evidence="13 14" key="1">
    <citation type="submission" date="2019-03" db="EMBL/GenBank/DDBJ databases">
        <title>Draft genome sequence of Xylaria hypoxylon DSM 108379, a ubiquitous saprotrophic-parasitic fungi on hardwood.</title>
        <authorList>
            <person name="Buettner E."/>
            <person name="Leonhardt S."/>
            <person name="Gebauer A.M."/>
            <person name="Liers C."/>
            <person name="Hofrichter M."/>
            <person name="Kellner H."/>
        </authorList>
    </citation>
    <scope>NUCLEOTIDE SEQUENCE [LARGE SCALE GENOMIC DNA]</scope>
    <source>
        <strain evidence="13 14">DSM 108379</strain>
    </source>
</reference>
<dbReference type="InterPro" id="IPR020806">
    <property type="entry name" value="PKS_PP-bd"/>
</dbReference>
<dbReference type="InterPro" id="IPR014031">
    <property type="entry name" value="Ketoacyl_synth_C"/>
</dbReference>
<dbReference type="SUPFAM" id="SSF51735">
    <property type="entry name" value="NAD(P)-binding Rossmann-fold domains"/>
    <property type="match status" value="1"/>
</dbReference>
<dbReference type="Pfam" id="PF21089">
    <property type="entry name" value="PKS_DH_N"/>
    <property type="match status" value="1"/>
</dbReference>
<dbReference type="GO" id="GO:0006633">
    <property type="term" value="P:fatty acid biosynthetic process"/>
    <property type="evidence" value="ECO:0007669"/>
    <property type="project" value="InterPro"/>
</dbReference>
<sequence length="2795" mass="311001">MTVDEREVAIIGSGCRFPGGASNPAKLWALLCDPANLSRDIPNLEGYYHKKSSYHGHSNVREAYLLHEDTIRQFDAAFFGINPVEANVMDPQIRLLLEVVYEALEAGGQTVDGLKGSDTAVYAGQMMNDYEQLMLQDYDSLGTYHATGTSRAMLSNRISYFFDWHGPSVTVDTACSSSLVALDHAVQQLRSGRSRTAIVAGSNLIFNPTAFIAESNLQMLSAEGKSRMWDAKANGYARGDGIAAIVLKMRCAAEADGDPIECIIRETAVNQDGKTPGPTIAPAQAHLIQQCYDRAGLSLLEPSNYPQFFEAHGTGTVAGDPIEAEAIHSAFFPEGLLLDGAPETLFVGSIKTVIGHTESTAGLAGLLKASLLLQHATISPNLHFSQLNPRIEPFYNKLLVPTSLIPWPSLAKGGRRRASVNSFGFGGTNAHVILEDYTSPVRGLKQDQLPQLAFRPFTFSAATESSLRSYLRTFCDYLHQSKDVDPRNLAYSLDKRRTRLPVATAIGACNIDDLRAKIESKLQASEIDHSKSIGLRSVSRKPPGEKPHILAIFTGQGAQWPQMGYDLITQSPSSLQIIERLQNRLNQLPASDRPKWSIREELRKGTGSRVMEAALSQPLCTAIQILQVELVRAAGIDFTAVVGHSSGEIAACYAAGLISADDAICIAYYRGLFSDGLKGPDGKPGAMMAVGTSVEDAQELLEFPEFQSRACVACENSASSVTISGDRDAIEELKIIFEDEKKFARILKLDQAYHSHHTTSTSTKYLHSLKMLNIQIDQGGHRTSWFSTLDGLEIINHDSLDGYHWVRNMEQPVLFMQAIQRACRAMGTPDLVIELGPHSTLKSPVLQTIQDTVLNTVPYTSLFHRGISCISTMADGIGYAWTHLGKGQVDLQQYDCFVSDASEVKFVKGLPTYSWNHEKEYWHESRYAKAVRTRPGPVHELLGHMTPDSTDRDIRWRHILRLSEIEWLSGHRLQNLVVFPATGYIVSVAEAALILCQNESVKLIELLRMDIMAALVFERNDLEVEVILSLTGISRTNSAITADFKYHAGPALAANPLELKVSVHPGALDSALQSMLLTYYSTQDDGTQLSMHLPRRIERVALNPHLCKAATAKDKALQFDTVHTQDLPHQNLHCNINIYPESQDMAIIQIQGLNAVPIVAHTSLDDREVFSRVVWDVADPNASAFTWDEGISGKEAEQADLLDRVACLYLVKLKHKTPTTHRPGIGEPYHGFYEFVGQISFSSSMGEPPYRQPFWQQDEEEIMAEQFKDFTNTVDMKLLSQFGKNLVAVVNCEREAMDIAIEANLTEEWYMNGLVLKPFGLHLSRMVKQIVHRYPHMNILELASSMGAATKAVLQEVGPSFASYTVAAPNPALWNSEQKWLEAYKHKISFKPLDLTLDLPSQGFAESTYDLIVAPLSLHGETDIAKALRNVRALLKPGGRLIVLELSSTIRPYYSLVCGLFSHWRHGGTDPRASIGVSTTEWDRLLLSTGFSGIDTQIDKPCGMLPFTVFTSQAVDNMVSFLRSPLRDPSTELAPNLIIKELIVIHENNRGTKGLVDENVHMLEPHCRSVRVINSLRDVPEIPFQPDTVILCLIDINTSVFQNIMMHEWDALKQILLHTGAVIWVTQGRNSSNPYANMILGLMRGASRDNPALSYLLLDFEDLRVARNEIIAECLLRHVAIAQSHRRDNIQFSQETELLIDQAGRHLIPRLMMDREMNDRYNSNFREIRGQVHPSMFDLHILRTASEYDVVSEPRTAHRQTNGIHLRTTHSLLLPIRVLEYGYMYLMIGDDVQSCDKWIALSNTNSSAVCPPNELATPITMSSVSQAQLLWLTAQHLLAVTVLGRLSKDDRVLILNASPQFASIIDDEAVVYGVHITFAATDAGAARRQGQRWVEIHPMATRKELEKLTWGGFSAFVDMTPYSEMESVGDRIALTLPPSCLKESMSSLTSKTAWVSSITQRSHMKNCIEQALARALTSLAKARGSKWEAAPTLLIGDLPKSCGQPVPFTVVDWVTDSQISVRVRPVDSMISFPGNRTYWLVGLTGDIGLSLCEWMLQRGARYFMLTSRKPKVEPAWLDDIRARRVVARVTSCDITQRDQVVTLYDDICSTMPPIAGVAQGAMVLQDTAIQDMTLEQLLNVTSPKVEGSLHINELFQENTLDFFIFFSSAVAIVGNHGQANYAAANTFMAGLAQQRRKKGLAASIIDIGPVFDIGYLTKAEEGTDMGNISMQKGGLYRMSTRDVHQIFAEAVVAGRCGSNAPIEIVSGVRRVSSEENHMPTWESWPSMSHFIQRRQDAMDVTKSAVGTNIPIKLQLESCQSSSEIHDVIRNAFIHEIELLFQLDAEKLSKSELDATRFDQLGVDSITAVEIRGWFMKTLEINIPVLKVLNGGSVSELVSIAVENVPARFTPRLMRHAAKEAENITIVTNQQEDDNKHDPRPIKEGLVSDTNSSQRVTMARDSGLEVERSIPVSFTQARFYPSGFFLEDQFGLNHTAWARITGTIDLKRLKQAVLSLTQQHEILRTAFFDQGGLQMQHILKRGHLQLKHQHISHLREVAEISMSIQKGHKFDVSSGKTVHMVLLTQTPLDNFLIVGLHPLVLDGTSMPTLMKWLAFHYANPLTQHQVKQFRDASQQQRLDYEAGKFENDLRYWREEFPTPPAPLPLMTLAKVSERPVLKAYENIRAACRIGPDIKAKILNVCRSLQVTPFHFYMAALRVLLLRFTVGGEDVTFAVAESGRGHDATNMDVIGPLYNLVLVRLFSQPSVRFSDLLKHTRNKTYAALEHSKLPYPILVEK</sequence>
<evidence type="ECO:0000313" key="13">
    <source>
        <dbReference type="EMBL" id="TGJ84019.1"/>
    </source>
</evidence>
<keyword evidence="1" id="KW-0596">Phosphopantetheine</keyword>
<dbReference type="InterPro" id="IPR020841">
    <property type="entry name" value="PKS_Beta-ketoAc_synthase_dom"/>
</dbReference>
<dbReference type="SMART" id="SM00822">
    <property type="entry name" value="PKS_KR"/>
    <property type="match status" value="1"/>
</dbReference>
<dbReference type="InterPro" id="IPR001227">
    <property type="entry name" value="Ac_transferase_dom_sf"/>
</dbReference>
<dbReference type="Gene3D" id="3.10.129.110">
    <property type="entry name" value="Polyketide synthase dehydratase"/>
    <property type="match status" value="1"/>
</dbReference>
<dbReference type="InterPro" id="IPR014030">
    <property type="entry name" value="Ketoacyl_synth_N"/>
</dbReference>
<dbReference type="InterPro" id="IPR036736">
    <property type="entry name" value="ACP-like_sf"/>
</dbReference>
<dbReference type="PROSITE" id="PS52004">
    <property type="entry name" value="KS3_2"/>
    <property type="match status" value="1"/>
</dbReference>
<dbReference type="Pfam" id="PF01209">
    <property type="entry name" value="Ubie_methyltran"/>
    <property type="match status" value="1"/>
</dbReference>
<dbReference type="InterPro" id="IPR014043">
    <property type="entry name" value="Acyl_transferase_dom"/>
</dbReference>
<keyword evidence="3" id="KW-0436">Ligase</keyword>
<keyword evidence="4" id="KW-0808">Transferase</keyword>
<dbReference type="InterPro" id="IPR049900">
    <property type="entry name" value="PKS_mFAS_DH"/>
</dbReference>
<dbReference type="PROSITE" id="PS00606">
    <property type="entry name" value="KS3_1"/>
    <property type="match status" value="1"/>
</dbReference>
<evidence type="ECO:0000256" key="4">
    <source>
        <dbReference type="ARBA" id="ARBA00022679"/>
    </source>
</evidence>
<dbReference type="PANTHER" id="PTHR43775">
    <property type="entry name" value="FATTY ACID SYNTHASE"/>
    <property type="match status" value="1"/>
</dbReference>
<dbReference type="InterPro" id="IPR016039">
    <property type="entry name" value="Thiolase-like"/>
</dbReference>
<dbReference type="SUPFAM" id="SSF47336">
    <property type="entry name" value="ACP-like"/>
    <property type="match status" value="1"/>
</dbReference>
<dbReference type="Pfam" id="PF02801">
    <property type="entry name" value="Ketoacyl-synt_C"/>
    <property type="match status" value="1"/>
</dbReference>
<feature type="region of interest" description="Disordered" evidence="9">
    <location>
        <begin position="2429"/>
        <end position="2451"/>
    </location>
</feature>
<dbReference type="SMART" id="SM00826">
    <property type="entry name" value="PKS_DH"/>
    <property type="match status" value="1"/>
</dbReference>
<dbReference type="Gene3D" id="3.40.50.720">
    <property type="entry name" value="NAD(P)-binding Rossmann-like Domain"/>
    <property type="match status" value="1"/>
</dbReference>
<evidence type="ECO:0000256" key="2">
    <source>
        <dbReference type="ARBA" id="ARBA00022553"/>
    </source>
</evidence>
<dbReference type="InterPro" id="IPR050091">
    <property type="entry name" value="PKS_NRPS_Biosynth_Enz"/>
</dbReference>
<dbReference type="Pfam" id="PF00109">
    <property type="entry name" value="ketoacyl-synt"/>
    <property type="match status" value="1"/>
</dbReference>
<dbReference type="InterPro" id="IPR001242">
    <property type="entry name" value="Condensation_dom"/>
</dbReference>
<accession>A0A4Z0YI67</accession>
<dbReference type="EMBL" id="SKBN01000077">
    <property type="protein sequence ID" value="TGJ84019.1"/>
    <property type="molecule type" value="Genomic_DNA"/>
</dbReference>